<dbReference type="AlphaFoldDB" id="A2Q2Q1"/>
<name>A2Q2Q1_MEDTR</name>
<evidence type="ECO:0000313" key="1">
    <source>
        <dbReference type="EMBL" id="ABN07921.1"/>
    </source>
</evidence>
<reference evidence="1" key="1">
    <citation type="submission" date="2004-12" db="EMBL/GenBank/DDBJ databases">
        <authorList>
            <person name="Town C.D."/>
        </authorList>
    </citation>
    <scope>NUCLEOTIDE SEQUENCE</scope>
</reference>
<organism evidence="1">
    <name type="scientific">Medicago truncatula</name>
    <name type="common">Barrel medic</name>
    <name type="synonym">Medicago tribuloides</name>
    <dbReference type="NCBI Taxonomy" id="3880"/>
    <lineage>
        <taxon>Eukaryota</taxon>
        <taxon>Viridiplantae</taxon>
        <taxon>Streptophyta</taxon>
        <taxon>Embryophyta</taxon>
        <taxon>Tracheophyta</taxon>
        <taxon>Spermatophyta</taxon>
        <taxon>Magnoliopsida</taxon>
        <taxon>eudicotyledons</taxon>
        <taxon>Gunneridae</taxon>
        <taxon>Pentapetalae</taxon>
        <taxon>rosids</taxon>
        <taxon>fabids</taxon>
        <taxon>Fabales</taxon>
        <taxon>Fabaceae</taxon>
        <taxon>Papilionoideae</taxon>
        <taxon>50 kb inversion clade</taxon>
        <taxon>NPAAA clade</taxon>
        <taxon>Hologalegina</taxon>
        <taxon>IRL clade</taxon>
        <taxon>Trifolieae</taxon>
        <taxon>Medicago</taxon>
    </lineage>
</organism>
<dbReference type="EMBL" id="AC151524">
    <property type="protein sequence ID" value="ABN07921.1"/>
    <property type="molecule type" value="Genomic_DNA"/>
</dbReference>
<gene>
    <name evidence="1" type="ORF">MtrDRAFT_AC151524g1v2</name>
</gene>
<reference evidence="1" key="2">
    <citation type="submission" date="2007-03" db="EMBL/GenBank/DDBJ databases">
        <authorList>
            <consortium name="The International Medicago Genome Annotation Group"/>
        </authorList>
    </citation>
    <scope>NUCLEOTIDE SEQUENCE</scope>
</reference>
<protein>
    <submittedName>
        <fullName evidence="1">Uncharacterized protein</fullName>
    </submittedName>
</protein>
<accession>A2Q2Q1</accession>
<sequence length="49" mass="5579">MPRACLYKGTFRFTKEDASPPHRKPLPISRAFSTTAATQLFPPYISFSF</sequence>
<proteinExistence type="predicted"/>